<accession>A0A914ZV72</accession>
<sequence>MQQSSISFAAQMRVPMIKFIGTRLPRPHFDPASFPPIPTTSVFVPGTAAAVSSQPPVGKIPRGQSIEEWQLPSRLRRQPISAQECAAINVAARRSLLKWKIS</sequence>
<organism evidence="1 2">
    <name type="scientific">Parascaris univalens</name>
    <name type="common">Nematode worm</name>
    <dbReference type="NCBI Taxonomy" id="6257"/>
    <lineage>
        <taxon>Eukaryota</taxon>
        <taxon>Metazoa</taxon>
        <taxon>Ecdysozoa</taxon>
        <taxon>Nematoda</taxon>
        <taxon>Chromadorea</taxon>
        <taxon>Rhabditida</taxon>
        <taxon>Spirurina</taxon>
        <taxon>Ascaridomorpha</taxon>
        <taxon>Ascaridoidea</taxon>
        <taxon>Ascarididae</taxon>
        <taxon>Parascaris</taxon>
    </lineage>
</organism>
<proteinExistence type="predicted"/>
<dbReference type="WBParaSite" id="PgB12X_g059_t02">
    <property type="protein sequence ID" value="PgB12X_g059_t02"/>
    <property type="gene ID" value="PgB12X_g059"/>
</dbReference>
<evidence type="ECO:0000313" key="1">
    <source>
        <dbReference type="Proteomes" id="UP000887569"/>
    </source>
</evidence>
<dbReference type="Proteomes" id="UP000887569">
    <property type="component" value="Unplaced"/>
</dbReference>
<reference evidence="2" key="1">
    <citation type="submission" date="2022-11" db="UniProtKB">
        <authorList>
            <consortium name="WormBaseParasite"/>
        </authorList>
    </citation>
    <scope>IDENTIFICATION</scope>
</reference>
<dbReference type="AlphaFoldDB" id="A0A914ZV72"/>
<keyword evidence="1" id="KW-1185">Reference proteome</keyword>
<name>A0A914ZV72_PARUN</name>
<evidence type="ECO:0000313" key="2">
    <source>
        <dbReference type="WBParaSite" id="PgB12X_g059_t02"/>
    </source>
</evidence>
<protein>
    <submittedName>
        <fullName evidence="2">Uncharacterized protein</fullName>
    </submittedName>
</protein>